<dbReference type="GO" id="GO:0004888">
    <property type="term" value="F:transmembrane signaling receptor activity"/>
    <property type="evidence" value="ECO:0007669"/>
    <property type="project" value="InterPro"/>
</dbReference>
<keyword evidence="4" id="KW-1133">Transmembrane helix</keyword>
<evidence type="ECO:0000256" key="1">
    <source>
        <dbReference type="ARBA" id="ARBA00022500"/>
    </source>
</evidence>
<gene>
    <name evidence="7" type="ORF">OM074_10250</name>
</gene>
<dbReference type="GO" id="GO:0006935">
    <property type="term" value="P:chemotaxis"/>
    <property type="evidence" value="ECO:0007669"/>
    <property type="project" value="UniProtKB-KW"/>
</dbReference>
<dbReference type="CDD" id="cd11386">
    <property type="entry name" value="MCP_signal"/>
    <property type="match status" value="1"/>
</dbReference>
<dbReference type="CDD" id="cd06225">
    <property type="entry name" value="HAMP"/>
    <property type="match status" value="1"/>
</dbReference>
<dbReference type="SMART" id="SM01358">
    <property type="entry name" value="HBM"/>
    <property type="match status" value="1"/>
</dbReference>
<dbReference type="PANTHER" id="PTHR43531:SF11">
    <property type="entry name" value="METHYL-ACCEPTING CHEMOTAXIS PROTEIN 3"/>
    <property type="match status" value="1"/>
</dbReference>
<dbReference type="GO" id="GO:0005886">
    <property type="term" value="C:plasma membrane"/>
    <property type="evidence" value="ECO:0007669"/>
    <property type="project" value="TreeGrafter"/>
</dbReference>
<dbReference type="AlphaFoldDB" id="A0AAE3MEF3"/>
<comment type="caution">
    <text evidence="7">The sequence shown here is derived from an EMBL/GenBank/DDBJ whole genome shotgun (WGS) entry which is preliminary data.</text>
</comment>
<proteinExistence type="inferred from homology"/>
<evidence type="ECO:0000313" key="7">
    <source>
        <dbReference type="EMBL" id="MCW3806009.1"/>
    </source>
</evidence>
<dbReference type="Pfam" id="PF00672">
    <property type="entry name" value="HAMP"/>
    <property type="match status" value="1"/>
</dbReference>
<evidence type="ECO:0000256" key="4">
    <source>
        <dbReference type="SAM" id="Phobius"/>
    </source>
</evidence>
<evidence type="ECO:0000256" key="2">
    <source>
        <dbReference type="ARBA" id="ARBA00029447"/>
    </source>
</evidence>
<evidence type="ECO:0000259" key="6">
    <source>
        <dbReference type="PROSITE" id="PS50885"/>
    </source>
</evidence>
<keyword evidence="8" id="KW-1185">Reference proteome</keyword>
<dbReference type="Proteomes" id="UP001207408">
    <property type="component" value="Unassembled WGS sequence"/>
</dbReference>
<dbReference type="PRINTS" id="PR00260">
    <property type="entry name" value="CHEMTRNSDUCR"/>
</dbReference>
<keyword evidence="3" id="KW-0807">Transducer</keyword>
<dbReference type="PROSITE" id="PS50885">
    <property type="entry name" value="HAMP"/>
    <property type="match status" value="1"/>
</dbReference>
<dbReference type="Pfam" id="PF00015">
    <property type="entry name" value="MCPsignal"/>
    <property type="match status" value="1"/>
</dbReference>
<sequence>MRLRNFSIRHRLILGFGIMVIGVMAMGIIGASSLKKTDEIVKVTHYLEDADSELLKARLRVTYFMTFLGFENVDMVKQYSVNAIAYVDSSQSLDVFKDSRIDGLKEDIANYSAEFTTYADIENKKREGRESWSEKGKVLGELLTASSQNSSLARFSSKMYEGHSLLRIAAWEFVANPVNNNGDLNTKTKQNVDAHLENCFNILNSAKSKYSFGESKVIIKNLIQGYEEYKAAFDVFVNHIEKQGASIQRMKGYGSRVADVSDKLVEQASTKEKSIIKRARRFGLIALFMIIAIAIVISRLITSSINKPLEKAVKLVEKLAKGDLNQHISVDGKDEVARLMTAMDVMNEKLKEVVGEIQSGSNQLSQASEQLNLNSQTMSQGANEQAASIEEVSTTMEEMVANIQQSSANAVGGEQQSNLAMEAIDNVSLESNRAVEANRLIADKIAVINDIANQTNILALNAAVEAARAGEQGKGFAVVAAEVRKLAERSSKASLEIVQLVQESSTLSQSSNNKLVEMVPVIKESNSLMREIAAAAKEQLEGVNQINAAIQQLNQATQENASGSEEMAGNAEELSTQSVQLKALIGYFNLNGHGNNKGDDGVKLNGGFSDTSAPVVGLNMDLEDPVYDQYEKF</sequence>
<evidence type="ECO:0000259" key="5">
    <source>
        <dbReference type="PROSITE" id="PS50111"/>
    </source>
</evidence>
<dbReference type="InterPro" id="IPR004089">
    <property type="entry name" value="MCPsignal_dom"/>
</dbReference>
<feature type="transmembrane region" description="Helical" evidence="4">
    <location>
        <begin position="12"/>
        <end position="34"/>
    </location>
</feature>
<dbReference type="SUPFAM" id="SSF58104">
    <property type="entry name" value="Methyl-accepting chemotaxis protein (MCP) signaling domain"/>
    <property type="match status" value="1"/>
</dbReference>
<keyword evidence="4" id="KW-0472">Membrane</keyword>
<comment type="similarity">
    <text evidence="2">Belongs to the methyl-accepting chemotaxis (MCP) protein family.</text>
</comment>
<dbReference type="InterPro" id="IPR032255">
    <property type="entry name" value="HBM"/>
</dbReference>
<dbReference type="PANTHER" id="PTHR43531">
    <property type="entry name" value="PROTEIN ICFG"/>
    <property type="match status" value="1"/>
</dbReference>
<evidence type="ECO:0000313" key="8">
    <source>
        <dbReference type="Proteomes" id="UP001207408"/>
    </source>
</evidence>
<dbReference type="PROSITE" id="PS50111">
    <property type="entry name" value="CHEMOTAXIS_TRANSDUC_2"/>
    <property type="match status" value="1"/>
</dbReference>
<dbReference type="Gene3D" id="1.10.287.950">
    <property type="entry name" value="Methyl-accepting chemotaxis protein"/>
    <property type="match status" value="1"/>
</dbReference>
<dbReference type="InterPro" id="IPR051310">
    <property type="entry name" value="MCP_chemotaxis"/>
</dbReference>
<protein>
    <submittedName>
        <fullName evidence="7">Methyl-accepting chemotaxis protein</fullName>
    </submittedName>
</protein>
<feature type="domain" description="HAMP" evidence="6">
    <location>
        <begin position="303"/>
        <end position="355"/>
    </location>
</feature>
<feature type="domain" description="Methyl-accepting transducer" evidence="5">
    <location>
        <begin position="360"/>
        <end position="575"/>
    </location>
</feature>
<dbReference type="InterPro" id="IPR004090">
    <property type="entry name" value="Chemotax_Me-accpt_rcpt"/>
</dbReference>
<name>A0AAE3MEF3_9BACT</name>
<dbReference type="GO" id="GO:0007165">
    <property type="term" value="P:signal transduction"/>
    <property type="evidence" value="ECO:0007669"/>
    <property type="project" value="UniProtKB-KW"/>
</dbReference>
<feature type="transmembrane region" description="Helical" evidence="4">
    <location>
        <begin position="282"/>
        <end position="301"/>
    </location>
</feature>
<dbReference type="SMART" id="SM00304">
    <property type="entry name" value="HAMP"/>
    <property type="match status" value="1"/>
</dbReference>
<dbReference type="RefSeq" id="WP_301199381.1">
    <property type="nucleotide sequence ID" value="NZ_JAPDPI010000018.1"/>
</dbReference>
<dbReference type="SMART" id="SM00283">
    <property type="entry name" value="MA"/>
    <property type="match status" value="1"/>
</dbReference>
<accession>A0AAE3MEF3</accession>
<evidence type="ECO:0000256" key="3">
    <source>
        <dbReference type="PROSITE-ProRule" id="PRU00284"/>
    </source>
</evidence>
<dbReference type="EMBL" id="JAPDPI010000018">
    <property type="protein sequence ID" value="MCW3806009.1"/>
    <property type="molecule type" value="Genomic_DNA"/>
</dbReference>
<reference evidence="7" key="1">
    <citation type="submission" date="2022-10" db="EMBL/GenBank/DDBJ databases">
        <authorList>
            <person name="Yu W.X."/>
        </authorList>
    </citation>
    <scope>NUCLEOTIDE SEQUENCE</scope>
    <source>
        <strain evidence="7">D04</strain>
    </source>
</reference>
<keyword evidence="4" id="KW-0812">Transmembrane</keyword>
<dbReference type="InterPro" id="IPR003660">
    <property type="entry name" value="HAMP_dom"/>
</dbReference>
<organism evidence="7 8">
    <name type="scientific">Plebeiibacterium marinum</name>
    <dbReference type="NCBI Taxonomy" id="2992111"/>
    <lineage>
        <taxon>Bacteria</taxon>
        <taxon>Pseudomonadati</taxon>
        <taxon>Bacteroidota</taxon>
        <taxon>Bacteroidia</taxon>
        <taxon>Marinilabiliales</taxon>
        <taxon>Marinilabiliaceae</taxon>
        <taxon>Plebeiibacterium</taxon>
    </lineage>
</organism>
<keyword evidence="1" id="KW-0145">Chemotaxis</keyword>